<reference evidence="8 10" key="1">
    <citation type="submission" date="2018-11" db="EMBL/GenBank/DDBJ databases">
        <title>Shewanella sp. M2.</title>
        <authorList>
            <person name="Hwang Y.J."/>
            <person name="Hwang C.Y."/>
        </authorList>
    </citation>
    <scope>NUCLEOTIDE SEQUENCE [LARGE SCALE GENOMIC DNA]</scope>
    <source>
        <strain evidence="8 10">M2</strain>
    </source>
</reference>
<dbReference type="EMBL" id="CP034073">
    <property type="protein sequence ID" value="AZG33496.1"/>
    <property type="molecule type" value="Genomic_DNA"/>
</dbReference>
<dbReference type="SUPFAM" id="SSF55073">
    <property type="entry name" value="Nucleotide cyclase"/>
    <property type="match status" value="1"/>
</dbReference>
<evidence type="ECO:0000259" key="7">
    <source>
        <dbReference type="PROSITE" id="PS50887"/>
    </source>
</evidence>
<reference evidence="11" key="2">
    <citation type="submission" date="2018-11" db="EMBL/GenBank/DDBJ databases">
        <title>Shewanella sp. R106.</title>
        <authorList>
            <person name="Hwang Y.J."/>
            <person name="Hwang C.Y."/>
        </authorList>
    </citation>
    <scope>NUCLEOTIDE SEQUENCE [LARGE SCALE GENOMIC DNA]</scope>
    <source>
        <strain evidence="11">R106</strain>
    </source>
</reference>
<dbReference type="GO" id="GO:0052621">
    <property type="term" value="F:diguanylate cyclase activity"/>
    <property type="evidence" value="ECO:0007669"/>
    <property type="project" value="UniProtKB-EC"/>
</dbReference>
<dbReference type="Gene3D" id="3.30.450.20">
    <property type="entry name" value="PAS domain"/>
    <property type="match status" value="1"/>
</dbReference>
<keyword evidence="4" id="KW-1133">Transmembrane helix</keyword>
<dbReference type="InterPro" id="IPR000160">
    <property type="entry name" value="GGDEF_dom"/>
</dbReference>
<dbReference type="FunFam" id="3.30.70.270:FF:000001">
    <property type="entry name" value="Diguanylate cyclase domain protein"/>
    <property type="match status" value="1"/>
</dbReference>
<dbReference type="InterPro" id="IPR043128">
    <property type="entry name" value="Rev_trsase/Diguanyl_cyclase"/>
</dbReference>
<dbReference type="PANTHER" id="PTHR45138:SF9">
    <property type="entry name" value="DIGUANYLATE CYCLASE DGCM-RELATED"/>
    <property type="match status" value="1"/>
</dbReference>
<dbReference type="KEGG" id="spsr:EGC80_00150"/>
<comment type="catalytic activity">
    <reaction evidence="3">
        <text>2 GTP = 3',3'-c-di-GMP + 2 diphosphate</text>
        <dbReference type="Rhea" id="RHEA:24898"/>
        <dbReference type="ChEBI" id="CHEBI:33019"/>
        <dbReference type="ChEBI" id="CHEBI:37565"/>
        <dbReference type="ChEBI" id="CHEBI:58805"/>
        <dbReference type="EC" id="2.7.7.65"/>
    </reaction>
</comment>
<feature type="domain" description="PAC" evidence="6">
    <location>
        <begin position="111"/>
        <end position="163"/>
    </location>
</feature>
<dbReference type="Proteomes" id="UP000273778">
    <property type="component" value="Chromosome"/>
</dbReference>
<dbReference type="PROSITE" id="PS50887">
    <property type="entry name" value="GGDEF"/>
    <property type="match status" value="1"/>
</dbReference>
<dbReference type="InterPro" id="IPR035965">
    <property type="entry name" value="PAS-like_dom_sf"/>
</dbReference>
<protein>
    <recommendedName>
        <fullName evidence="2">diguanylate cyclase</fullName>
        <ecNumber evidence="2">2.7.7.65</ecNumber>
    </recommendedName>
</protein>
<evidence type="ECO:0000259" key="6">
    <source>
        <dbReference type="PROSITE" id="PS50113"/>
    </source>
</evidence>
<comment type="cofactor">
    <cofactor evidence="1">
        <name>Mg(2+)</name>
        <dbReference type="ChEBI" id="CHEBI:18420"/>
    </cofactor>
</comment>
<dbReference type="EC" id="2.7.7.65" evidence="2"/>
<keyword evidence="10" id="KW-1185">Reference proteome</keyword>
<dbReference type="Pfam" id="PF00990">
    <property type="entry name" value="GGDEF"/>
    <property type="match status" value="1"/>
</dbReference>
<dbReference type="GO" id="GO:0005886">
    <property type="term" value="C:plasma membrane"/>
    <property type="evidence" value="ECO:0007669"/>
    <property type="project" value="TreeGrafter"/>
</dbReference>
<dbReference type="SUPFAM" id="SSF55785">
    <property type="entry name" value="PYP-like sensor domain (PAS domain)"/>
    <property type="match status" value="1"/>
</dbReference>
<evidence type="ECO:0000313" key="8">
    <source>
        <dbReference type="EMBL" id="AZG33496.1"/>
    </source>
</evidence>
<evidence type="ECO:0000256" key="2">
    <source>
        <dbReference type="ARBA" id="ARBA00012528"/>
    </source>
</evidence>
<gene>
    <name evidence="9" type="ORF">EGC77_16400</name>
    <name evidence="8" type="ORF">EGC80_00150</name>
</gene>
<keyword evidence="4" id="KW-0812">Transmembrane</keyword>
<dbReference type="PROSITE" id="PS50113">
    <property type="entry name" value="PAC"/>
    <property type="match status" value="1"/>
</dbReference>
<dbReference type="CDD" id="cd01949">
    <property type="entry name" value="GGDEF"/>
    <property type="match status" value="1"/>
</dbReference>
<dbReference type="Pfam" id="PF08448">
    <property type="entry name" value="PAS_4"/>
    <property type="match status" value="1"/>
</dbReference>
<evidence type="ECO:0000256" key="1">
    <source>
        <dbReference type="ARBA" id="ARBA00001946"/>
    </source>
</evidence>
<dbReference type="Gene3D" id="3.30.70.270">
    <property type="match status" value="1"/>
</dbReference>
<organism evidence="9 11">
    <name type="scientific">Shewanella psychromarinicola</name>
    <dbReference type="NCBI Taxonomy" id="2487742"/>
    <lineage>
        <taxon>Bacteria</taxon>
        <taxon>Pseudomonadati</taxon>
        <taxon>Pseudomonadota</taxon>
        <taxon>Gammaproteobacteria</taxon>
        <taxon>Alteromonadales</taxon>
        <taxon>Shewanellaceae</taxon>
        <taxon>Shewanella</taxon>
    </lineage>
</organism>
<reference evidence="9" key="3">
    <citation type="submission" date="2018-11" db="EMBL/GenBank/DDBJ databases">
        <authorList>
            <person name="Hwang Y.J."/>
            <person name="Hwang C.Y."/>
        </authorList>
    </citation>
    <scope>NUCLEOTIDE SEQUENCE</scope>
    <source>
        <strain evidence="9">R106</strain>
    </source>
</reference>
<keyword evidence="4" id="KW-0472">Membrane</keyword>
<dbReference type="OrthoDB" id="73375at2"/>
<dbReference type="Proteomes" id="UP000278855">
    <property type="component" value="Unassembled WGS sequence"/>
</dbReference>
<dbReference type="EMBL" id="RKKB01000010">
    <property type="protein sequence ID" value="RPA27812.1"/>
    <property type="molecule type" value="Genomic_DNA"/>
</dbReference>
<dbReference type="SMART" id="SM00267">
    <property type="entry name" value="GGDEF"/>
    <property type="match status" value="1"/>
</dbReference>
<sequence>MLVSIETIGLLIFILLSLIALLLFLNLNQYRQHQASKMMSDTYELILDQVDVYIYVKDTQYKYIFANQLTLDYFGVTLEKLKGTSERDYFPANIADILHHNDNKVLNSQSKIADDIIVDTEDSLIVYHEVKQPLYNQKGILIGLIGISTDVTAEYHLRSKLELQANTDPLTGLFNRRSFTSFCEHEFLRASRYFQPFSLMIIDIDLFKAVNDTYGHLVGDEVIKRVANICHDQIREADVLARIGGEEFAILLPDTDIDSAYILAERLREAQQQYDEPLAPPITISIGVATIHPQDKTFLELFKRADKALYSSKNSGRNSVNIA</sequence>
<evidence type="ECO:0000256" key="3">
    <source>
        <dbReference type="ARBA" id="ARBA00034247"/>
    </source>
</evidence>
<dbReference type="AlphaFoldDB" id="A0A3N4DT69"/>
<evidence type="ECO:0000313" key="11">
    <source>
        <dbReference type="Proteomes" id="UP000278855"/>
    </source>
</evidence>
<feature type="domain" description="PAS" evidence="5">
    <location>
        <begin position="39"/>
        <end position="102"/>
    </location>
</feature>
<dbReference type="InterPro" id="IPR000014">
    <property type="entry name" value="PAS"/>
</dbReference>
<proteinExistence type="predicted"/>
<dbReference type="NCBIfam" id="TIGR00254">
    <property type="entry name" value="GGDEF"/>
    <property type="match status" value="1"/>
</dbReference>
<dbReference type="PANTHER" id="PTHR45138">
    <property type="entry name" value="REGULATORY COMPONENTS OF SENSORY TRANSDUCTION SYSTEM"/>
    <property type="match status" value="1"/>
</dbReference>
<dbReference type="NCBIfam" id="TIGR00229">
    <property type="entry name" value="sensory_box"/>
    <property type="match status" value="1"/>
</dbReference>
<evidence type="ECO:0000313" key="9">
    <source>
        <dbReference type="EMBL" id="RPA27812.1"/>
    </source>
</evidence>
<feature type="transmembrane region" description="Helical" evidence="4">
    <location>
        <begin position="6"/>
        <end position="27"/>
    </location>
</feature>
<dbReference type="InterPro" id="IPR000700">
    <property type="entry name" value="PAS-assoc_C"/>
</dbReference>
<evidence type="ECO:0000256" key="4">
    <source>
        <dbReference type="SAM" id="Phobius"/>
    </source>
</evidence>
<dbReference type="GO" id="GO:1902201">
    <property type="term" value="P:negative regulation of bacterial-type flagellum-dependent cell motility"/>
    <property type="evidence" value="ECO:0007669"/>
    <property type="project" value="TreeGrafter"/>
</dbReference>
<dbReference type="InterPro" id="IPR029787">
    <property type="entry name" value="Nucleotide_cyclase"/>
</dbReference>
<evidence type="ECO:0000259" key="5">
    <source>
        <dbReference type="PROSITE" id="PS50112"/>
    </source>
</evidence>
<dbReference type="PROSITE" id="PS50112">
    <property type="entry name" value="PAS"/>
    <property type="match status" value="1"/>
</dbReference>
<evidence type="ECO:0000313" key="10">
    <source>
        <dbReference type="Proteomes" id="UP000273778"/>
    </source>
</evidence>
<dbReference type="InterPro" id="IPR050469">
    <property type="entry name" value="Diguanylate_Cyclase"/>
</dbReference>
<name>A0A3N4DT69_9GAMM</name>
<accession>A0A3N4DT69</accession>
<dbReference type="InterPro" id="IPR013656">
    <property type="entry name" value="PAS_4"/>
</dbReference>
<dbReference type="GO" id="GO:0043709">
    <property type="term" value="P:cell adhesion involved in single-species biofilm formation"/>
    <property type="evidence" value="ECO:0007669"/>
    <property type="project" value="TreeGrafter"/>
</dbReference>
<feature type="domain" description="GGDEF" evidence="7">
    <location>
        <begin position="195"/>
        <end position="323"/>
    </location>
</feature>